<protein>
    <recommendedName>
        <fullName evidence="3">DUF306 domain-containing protein</fullName>
    </recommendedName>
</protein>
<sequence>MTSKQIYALVGAVALIATVVWWGSSRNTAKDVPEDNNQEETNTPPTTSVNPTFVPEKPVPTVPTAKSLAGSTFRLVTYNGTPVPSNSKFTLTFTEGSLTLKLCNTLSSNYYIDNNLIKADNIERTAMSCNTPSNIMKIESDISFMLDSGLATIYRSGSTLILSHKSGIVMAFEGF</sequence>
<dbReference type="Pfam" id="PF03724">
    <property type="entry name" value="META"/>
    <property type="match status" value="1"/>
</dbReference>
<dbReference type="Gene3D" id="2.40.128.270">
    <property type="match status" value="1"/>
</dbReference>
<feature type="compositionally biased region" description="Low complexity" evidence="1">
    <location>
        <begin position="39"/>
        <end position="52"/>
    </location>
</feature>
<evidence type="ECO:0000256" key="2">
    <source>
        <dbReference type="SAM" id="Phobius"/>
    </source>
</evidence>
<dbReference type="InterPro" id="IPR005184">
    <property type="entry name" value="DUF306_Meta_HslJ"/>
</dbReference>
<evidence type="ECO:0000256" key="1">
    <source>
        <dbReference type="SAM" id="MobiDB-lite"/>
    </source>
</evidence>
<feature type="region of interest" description="Disordered" evidence="1">
    <location>
        <begin position="27"/>
        <end position="52"/>
    </location>
</feature>
<dbReference type="EMBL" id="MHVS01000004">
    <property type="protein sequence ID" value="OHA96716.1"/>
    <property type="molecule type" value="Genomic_DNA"/>
</dbReference>
<name>A0A1G2THE2_9BACT</name>
<gene>
    <name evidence="4" type="ORF">A3D49_02640</name>
</gene>
<accession>A0A1G2THE2</accession>
<evidence type="ECO:0000259" key="3">
    <source>
        <dbReference type="Pfam" id="PF03724"/>
    </source>
</evidence>
<evidence type="ECO:0000313" key="4">
    <source>
        <dbReference type="EMBL" id="OHA96716.1"/>
    </source>
</evidence>
<proteinExistence type="predicted"/>
<keyword evidence="2" id="KW-1133">Transmembrane helix</keyword>
<comment type="caution">
    <text evidence="4">The sequence shown here is derived from an EMBL/GenBank/DDBJ whole genome shotgun (WGS) entry which is preliminary data.</text>
</comment>
<keyword evidence="2" id="KW-0812">Transmembrane</keyword>
<keyword evidence="2" id="KW-0472">Membrane</keyword>
<dbReference type="InterPro" id="IPR038670">
    <property type="entry name" value="HslJ-like_sf"/>
</dbReference>
<feature type="domain" description="DUF306" evidence="3">
    <location>
        <begin position="66"/>
        <end position="172"/>
    </location>
</feature>
<dbReference type="AlphaFoldDB" id="A0A1G2THE2"/>
<organism evidence="4 5">
    <name type="scientific">Candidatus Zambryskibacteria bacterium RIFCSPHIGHO2_02_FULL_43_37</name>
    <dbReference type="NCBI Taxonomy" id="1802749"/>
    <lineage>
        <taxon>Bacteria</taxon>
        <taxon>Candidatus Zambryskiibacteriota</taxon>
    </lineage>
</organism>
<evidence type="ECO:0000313" key="5">
    <source>
        <dbReference type="Proteomes" id="UP000177279"/>
    </source>
</evidence>
<reference evidence="4 5" key="1">
    <citation type="journal article" date="2016" name="Nat. Commun.">
        <title>Thousands of microbial genomes shed light on interconnected biogeochemical processes in an aquifer system.</title>
        <authorList>
            <person name="Anantharaman K."/>
            <person name="Brown C.T."/>
            <person name="Hug L.A."/>
            <person name="Sharon I."/>
            <person name="Castelle C.J."/>
            <person name="Probst A.J."/>
            <person name="Thomas B.C."/>
            <person name="Singh A."/>
            <person name="Wilkins M.J."/>
            <person name="Karaoz U."/>
            <person name="Brodie E.L."/>
            <person name="Williams K.H."/>
            <person name="Hubbard S.S."/>
            <person name="Banfield J.F."/>
        </authorList>
    </citation>
    <scope>NUCLEOTIDE SEQUENCE [LARGE SCALE GENOMIC DNA]</scope>
</reference>
<dbReference type="Proteomes" id="UP000177279">
    <property type="component" value="Unassembled WGS sequence"/>
</dbReference>
<feature type="transmembrane region" description="Helical" evidence="2">
    <location>
        <begin position="6"/>
        <end position="23"/>
    </location>
</feature>